<name>A0ABX7WGP6_9GAMM</name>
<protein>
    <recommendedName>
        <fullName evidence="3">Virion morphogenesis protein</fullName>
    </recommendedName>
</protein>
<dbReference type="RefSeq" id="WP_209472675.1">
    <property type="nucleotide sequence ID" value="NZ_CP053383.1"/>
</dbReference>
<accession>A0ABX7WGP6</accession>
<proteinExistence type="predicted"/>
<evidence type="ECO:0000313" key="1">
    <source>
        <dbReference type="EMBL" id="QTP59538.1"/>
    </source>
</evidence>
<gene>
    <name evidence="1" type="ORF">HNO53_12920</name>
</gene>
<dbReference type="EMBL" id="CP053383">
    <property type="protein sequence ID" value="QTP59538.1"/>
    <property type="molecule type" value="Genomic_DNA"/>
</dbReference>
<organism evidence="1 2">
    <name type="scientific">Halomonas sulfidivorans</name>
    <dbReference type="NCBI Taxonomy" id="2733488"/>
    <lineage>
        <taxon>Bacteria</taxon>
        <taxon>Pseudomonadati</taxon>
        <taxon>Pseudomonadota</taxon>
        <taxon>Gammaproteobacteria</taxon>
        <taxon>Oceanospirillales</taxon>
        <taxon>Halomonadaceae</taxon>
        <taxon>Halomonas</taxon>
    </lineage>
</organism>
<sequence>MDIKHNLGELQRYLEKVRDDSFFNEADGNEIGERLHDLVMAGFDRSEDPYGRAWPGISHREGKPLLDTFNMVSSIDYDVTRRSNGLQVSIGTDVEYAPVHNIGLGHVRQRMFIPTNSNKLPASYNNVIINVITKKLERAIQ</sequence>
<keyword evidence="2" id="KW-1185">Reference proteome</keyword>
<dbReference type="InterPro" id="IPR006522">
    <property type="entry name" value="Phage_virion_morphogenesis"/>
</dbReference>
<evidence type="ECO:0008006" key="3">
    <source>
        <dbReference type="Google" id="ProtNLM"/>
    </source>
</evidence>
<dbReference type="Proteomes" id="UP000671845">
    <property type="component" value="Chromosome"/>
</dbReference>
<reference evidence="1 2" key="1">
    <citation type="journal article" date="2021" name="Front. Microbiol.">
        <title>Aerobic Denitrification and Heterotrophic Sulfur Oxidation in the Genus Halomonas Revealed by Six Novel Species Characterizations and Genome-Based Analysis.</title>
        <authorList>
            <person name="Wang L."/>
            <person name="Shao Z."/>
        </authorList>
    </citation>
    <scope>NUCLEOTIDE SEQUENCE [LARGE SCALE GENOMIC DNA]</scope>
    <source>
        <strain evidence="1 2">MCCC 1A13718</strain>
    </source>
</reference>
<evidence type="ECO:0000313" key="2">
    <source>
        <dbReference type="Proteomes" id="UP000671845"/>
    </source>
</evidence>
<dbReference type="Pfam" id="PF05069">
    <property type="entry name" value="Phage_tail_S"/>
    <property type="match status" value="1"/>
</dbReference>